<feature type="region of interest" description="Disordered" evidence="1">
    <location>
        <begin position="156"/>
        <end position="182"/>
    </location>
</feature>
<gene>
    <name evidence="2" type="ORF">FCM35_KLT04401</name>
</gene>
<feature type="compositionally biased region" description="Polar residues" evidence="1">
    <location>
        <begin position="427"/>
        <end position="438"/>
    </location>
</feature>
<dbReference type="OrthoDB" id="1717591at2759"/>
<feature type="region of interest" description="Disordered" evidence="1">
    <location>
        <begin position="1"/>
        <end position="40"/>
    </location>
</feature>
<dbReference type="Proteomes" id="UP000623129">
    <property type="component" value="Unassembled WGS sequence"/>
</dbReference>
<dbReference type="GO" id="GO:0005783">
    <property type="term" value="C:endoplasmic reticulum"/>
    <property type="evidence" value="ECO:0007669"/>
    <property type="project" value="UniProtKB-ARBA"/>
</dbReference>
<feature type="compositionally biased region" description="Polar residues" evidence="1">
    <location>
        <begin position="115"/>
        <end position="142"/>
    </location>
</feature>
<accession>A0A833VAK7</accession>
<keyword evidence="3" id="KW-1185">Reference proteome</keyword>
<sequence>MEEKHSFKDPFSTVQPRKSDVNFQDVFGGPPRRHSSIHERDLTRADSFDFLSNQRHDLIPPRRHWSGPGEKPAFGEAGRNSASRRRNFGDEFFNDIFPGSDSPGSTPKRVDHDVFSSTSGSRVHSPNRPSQTRYEPVSSCGSSLPAQVSLSLKFAKGQHRSDDAQSESYSFPSSPSASVSSSTANLRSDIHSLYHPTSSSRLGSYATKNESKKSGRPTSLENYISSSNFHFSFYRWAGKGVSLKFHNTLKEDDDESLSEITELPEVVIQGVDLLTDNDDDSMSTATGVSKGPIEMERMDEIHLLKMEELEKESLRSDITVESGHSTQREELQSTAESKSHIRNLQQLMMDDFGKPGHGSVDSQVEENEVKTKLERGTVSEEKMLGKKVKVKVRDFIKRFNSEGSPKRDLKMRKKDKNKIKGDDQGHLSPSVSESNGEGKSTELKIEEAFVFASSQLSQKVQEKVFESNGEEKSTELKIEDAFVFASSQFSQINEVQQKAQEKVEHSIEEQPSALNSNTDQDQIKISESKIREWSKGKEGNIRSLLSTLQYVLWSGSGWKPVPLVSIIEAPAVKKAYQKALLYLHPDKLQQRGAAPHEKYIAEQVFEILQEAWNQSLM</sequence>
<evidence type="ECO:0000313" key="3">
    <source>
        <dbReference type="Proteomes" id="UP000623129"/>
    </source>
</evidence>
<proteinExistence type="predicted"/>
<comment type="caution">
    <text evidence="2">The sequence shown here is derived from an EMBL/GenBank/DDBJ whole genome shotgun (WGS) entry which is preliminary data.</text>
</comment>
<name>A0A833VAK7_9POAL</name>
<dbReference type="GO" id="GO:0031982">
    <property type="term" value="C:vesicle"/>
    <property type="evidence" value="ECO:0007669"/>
    <property type="project" value="TreeGrafter"/>
</dbReference>
<feature type="region of interest" description="Disordered" evidence="1">
    <location>
        <begin position="195"/>
        <end position="219"/>
    </location>
</feature>
<dbReference type="InterPro" id="IPR001623">
    <property type="entry name" value="DnaJ_domain"/>
</dbReference>
<feature type="region of interest" description="Disordered" evidence="1">
    <location>
        <begin position="403"/>
        <end position="439"/>
    </location>
</feature>
<dbReference type="Gene3D" id="1.10.287.110">
    <property type="entry name" value="DnaJ domain"/>
    <property type="match status" value="1"/>
</dbReference>
<evidence type="ECO:0000256" key="1">
    <source>
        <dbReference type="SAM" id="MobiDB-lite"/>
    </source>
</evidence>
<reference evidence="2" key="1">
    <citation type="submission" date="2020-01" db="EMBL/GenBank/DDBJ databases">
        <title>Genome sequence of Kobresia littledalei, the first chromosome-level genome in the family Cyperaceae.</title>
        <authorList>
            <person name="Qu G."/>
        </authorList>
    </citation>
    <scope>NUCLEOTIDE SEQUENCE</scope>
    <source>
        <strain evidence="2">C.B.Clarke</strain>
        <tissue evidence="2">Leaf</tissue>
    </source>
</reference>
<feature type="region of interest" description="Disordered" evidence="1">
    <location>
        <begin position="314"/>
        <end position="373"/>
    </location>
</feature>
<protein>
    <submittedName>
        <fullName evidence="2">J domain-containing protein required for chloroplast accumulation response 1 isoform X2</fullName>
    </submittedName>
</protein>
<dbReference type="PANTHER" id="PTHR23172">
    <property type="entry name" value="AUXILIN/CYCLIN G-ASSOCIATED KINASE-RELATED"/>
    <property type="match status" value="1"/>
</dbReference>
<feature type="compositionally biased region" description="Polar residues" evidence="1">
    <location>
        <begin position="195"/>
        <end position="208"/>
    </location>
</feature>
<dbReference type="AlphaFoldDB" id="A0A833VAK7"/>
<dbReference type="CDD" id="cd06257">
    <property type="entry name" value="DnaJ"/>
    <property type="match status" value="1"/>
</dbReference>
<dbReference type="FunFam" id="1.10.287.110:FF:000043">
    <property type="entry name" value="J-domain protein required for chloroplast accumulation response 1"/>
    <property type="match status" value="1"/>
</dbReference>
<dbReference type="GO" id="GO:0030276">
    <property type="term" value="F:clathrin binding"/>
    <property type="evidence" value="ECO:0007669"/>
    <property type="project" value="TreeGrafter"/>
</dbReference>
<dbReference type="EMBL" id="SWLB01000013">
    <property type="protein sequence ID" value="KAF3331047.1"/>
    <property type="molecule type" value="Genomic_DNA"/>
</dbReference>
<feature type="compositionally biased region" description="Low complexity" evidence="1">
    <location>
        <begin position="166"/>
        <end position="182"/>
    </location>
</feature>
<feature type="compositionally biased region" description="Polar residues" evidence="1">
    <location>
        <begin position="332"/>
        <end position="346"/>
    </location>
</feature>
<feature type="region of interest" description="Disordered" evidence="1">
    <location>
        <begin position="58"/>
        <end position="142"/>
    </location>
</feature>
<dbReference type="GO" id="GO:0072318">
    <property type="term" value="P:clathrin coat disassembly"/>
    <property type="evidence" value="ECO:0007669"/>
    <property type="project" value="TreeGrafter"/>
</dbReference>
<evidence type="ECO:0000313" key="2">
    <source>
        <dbReference type="EMBL" id="KAF3331047.1"/>
    </source>
</evidence>
<feature type="region of interest" description="Disordered" evidence="1">
    <location>
        <begin position="501"/>
        <end position="521"/>
    </location>
</feature>
<dbReference type="PANTHER" id="PTHR23172:SF64">
    <property type="entry name" value="J DOMAIN-CONTAINING PROTEIN REQUIRED FOR CHLOROPLAST ACCUMULATION RESPONSE 1"/>
    <property type="match status" value="1"/>
</dbReference>
<organism evidence="2 3">
    <name type="scientific">Carex littledalei</name>
    <dbReference type="NCBI Taxonomy" id="544730"/>
    <lineage>
        <taxon>Eukaryota</taxon>
        <taxon>Viridiplantae</taxon>
        <taxon>Streptophyta</taxon>
        <taxon>Embryophyta</taxon>
        <taxon>Tracheophyta</taxon>
        <taxon>Spermatophyta</taxon>
        <taxon>Magnoliopsida</taxon>
        <taxon>Liliopsida</taxon>
        <taxon>Poales</taxon>
        <taxon>Cyperaceae</taxon>
        <taxon>Cyperoideae</taxon>
        <taxon>Cariceae</taxon>
        <taxon>Carex</taxon>
        <taxon>Carex subgen. Euthyceras</taxon>
    </lineage>
</organism>
<dbReference type="SUPFAM" id="SSF46565">
    <property type="entry name" value="Chaperone J-domain"/>
    <property type="match status" value="1"/>
</dbReference>
<dbReference type="GO" id="GO:0072583">
    <property type="term" value="P:clathrin-dependent endocytosis"/>
    <property type="evidence" value="ECO:0007669"/>
    <property type="project" value="TreeGrafter"/>
</dbReference>
<dbReference type="InterPro" id="IPR036869">
    <property type="entry name" value="J_dom_sf"/>
</dbReference>